<accession>A0AAE4VMH4</accession>
<dbReference type="InterPro" id="IPR010432">
    <property type="entry name" value="RDD"/>
</dbReference>
<keyword evidence="5 6" id="KW-0472">Membrane</keyword>
<keyword evidence="3 6" id="KW-0812">Transmembrane</keyword>
<keyword evidence="2" id="KW-1003">Cell membrane</keyword>
<evidence type="ECO:0000259" key="7">
    <source>
        <dbReference type="Pfam" id="PF06271"/>
    </source>
</evidence>
<dbReference type="InterPro" id="IPR051791">
    <property type="entry name" value="Pra-immunoreactive"/>
</dbReference>
<proteinExistence type="predicted"/>
<dbReference type="Proteomes" id="UP001289135">
    <property type="component" value="Unassembled WGS sequence"/>
</dbReference>
<evidence type="ECO:0000256" key="1">
    <source>
        <dbReference type="ARBA" id="ARBA00004651"/>
    </source>
</evidence>
<evidence type="ECO:0000256" key="6">
    <source>
        <dbReference type="SAM" id="Phobius"/>
    </source>
</evidence>
<comment type="subcellular location">
    <subcellularLocation>
        <location evidence="1">Cell membrane</location>
        <topology evidence="1">Multi-pass membrane protein</topology>
    </subcellularLocation>
</comment>
<dbReference type="PANTHER" id="PTHR36115">
    <property type="entry name" value="PROLINE-RICH ANTIGEN HOMOLOG-RELATED"/>
    <property type="match status" value="1"/>
</dbReference>
<dbReference type="EMBL" id="JARGYU010000003">
    <property type="protein sequence ID" value="MDZ5761559.1"/>
    <property type="molecule type" value="Genomic_DNA"/>
</dbReference>
<evidence type="ECO:0000313" key="9">
    <source>
        <dbReference type="Proteomes" id="UP001289135"/>
    </source>
</evidence>
<keyword evidence="9" id="KW-1185">Reference proteome</keyword>
<dbReference type="RefSeq" id="WP_322498983.1">
    <property type="nucleotide sequence ID" value="NZ_JARGYU010000003.1"/>
</dbReference>
<evidence type="ECO:0000256" key="4">
    <source>
        <dbReference type="ARBA" id="ARBA00022989"/>
    </source>
</evidence>
<protein>
    <submittedName>
        <fullName evidence="8">RDD family protein</fullName>
    </submittedName>
</protein>
<dbReference type="GO" id="GO:0005886">
    <property type="term" value="C:plasma membrane"/>
    <property type="evidence" value="ECO:0007669"/>
    <property type="project" value="UniProtKB-SubCell"/>
</dbReference>
<evidence type="ECO:0000256" key="5">
    <source>
        <dbReference type="ARBA" id="ARBA00023136"/>
    </source>
</evidence>
<name>A0AAE4VMH4_9RICK</name>
<evidence type="ECO:0000256" key="2">
    <source>
        <dbReference type="ARBA" id="ARBA00022475"/>
    </source>
</evidence>
<organism evidence="8 9">
    <name type="scientific">Lyticum sinuosum</name>
    <dbReference type="NCBI Taxonomy" id="1332059"/>
    <lineage>
        <taxon>Bacteria</taxon>
        <taxon>Pseudomonadati</taxon>
        <taxon>Pseudomonadota</taxon>
        <taxon>Alphaproteobacteria</taxon>
        <taxon>Rickettsiales</taxon>
        <taxon>Lyticum</taxon>
    </lineage>
</organism>
<reference evidence="8" key="1">
    <citation type="submission" date="2023-02" db="EMBL/GenBank/DDBJ databases">
        <title>Host association and intracellularity evolved multiple times independently in the Rickettsiales.</title>
        <authorList>
            <person name="Castelli M."/>
            <person name="Nardi T."/>
            <person name="Gammuto L."/>
            <person name="Bellinzona G."/>
            <person name="Sabaneyeva E."/>
            <person name="Potekhin A."/>
            <person name="Serra V."/>
            <person name="Petroni G."/>
            <person name="Sassera D."/>
        </authorList>
    </citation>
    <scope>NUCLEOTIDE SEQUENCE</scope>
    <source>
        <strain evidence="8">USBL-36I1</strain>
    </source>
</reference>
<feature type="transmembrane region" description="Helical" evidence="6">
    <location>
        <begin position="163"/>
        <end position="186"/>
    </location>
</feature>
<dbReference type="PANTHER" id="PTHR36115:SF4">
    <property type="entry name" value="MEMBRANE PROTEIN"/>
    <property type="match status" value="1"/>
</dbReference>
<keyword evidence="4 6" id="KW-1133">Transmembrane helix</keyword>
<sequence>MENKIFDKKIYKEKYKKLFSDFIKKKTKKVIINDKEYELASFDRRIFASSLDALIISFVTQPISIITENITGLGRKRQEIIDSSLVPPVNYGDVVDIVGNAMKDNILSGIVSNFIFYQLIMIVVIMVLTIICWVKWSKTPGKMLLRCCVIDADTGQKMSKKQAIIRCFSIIISIGFFGLGLIGIGFSKRRRSLHDYFANTIVILEPKKKISIPINNTTA</sequence>
<feature type="transmembrane region" description="Helical" evidence="6">
    <location>
        <begin position="114"/>
        <end position="136"/>
    </location>
</feature>
<comment type="caution">
    <text evidence="8">The sequence shown here is derived from an EMBL/GenBank/DDBJ whole genome shotgun (WGS) entry which is preliminary data.</text>
</comment>
<gene>
    <name evidence="8" type="ORF">Lyticum_00743</name>
</gene>
<dbReference type="AlphaFoldDB" id="A0AAE4VMH4"/>
<feature type="domain" description="RDD" evidence="7">
    <location>
        <begin position="40"/>
        <end position="199"/>
    </location>
</feature>
<dbReference type="Pfam" id="PF06271">
    <property type="entry name" value="RDD"/>
    <property type="match status" value="1"/>
</dbReference>
<evidence type="ECO:0000256" key="3">
    <source>
        <dbReference type="ARBA" id="ARBA00022692"/>
    </source>
</evidence>
<evidence type="ECO:0000313" key="8">
    <source>
        <dbReference type="EMBL" id="MDZ5761559.1"/>
    </source>
</evidence>